<dbReference type="Proteomes" id="UP000692954">
    <property type="component" value="Unassembled WGS sequence"/>
</dbReference>
<proteinExistence type="predicted"/>
<evidence type="ECO:0000256" key="1">
    <source>
        <dbReference type="SAM" id="MobiDB-lite"/>
    </source>
</evidence>
<sequence>MSITVEDLAVNIETVLASLGDEKMVNWEVVEQTEHNLMKHFDQLFERLYTLKDSLQRVFLINIKNLRQYDAKDLVQKVKDKKLEPVVLKSLIQYAFKNDKDELLLNPSLIKGQVNSIVLPWVGNNLSVTDKIKETNEWLDQKLAELEVFKPKETQEVTKVVDVQPKNEGNDKSNFTFKSDKLNEIASQIQTMHIPNTNNMISIKTYTQIVEGSVELAEPEFIRITLENRKARRDVLYSDGAKYVQLLLDYVNEVENLLMKAQEEICKKIDISQQTLEQSEMLLMERGLGQHVFMLQASARQRIKDKLPKQKQVKMNATKEIIRYQIKLLNEKQDFLKNMIDKLPATYESGQLVPMVLNLVMGDMIFEEHSYEEEDYISNLENPQLFQDPDMMELLKSIETGVVQLLGKTSFAQPQAGGMMGNIPPQMLQKQQQQQ</sequence>
<keyword evidence="3" id="KW-1185">Reference proteome</keyword>
<feature type="region of interest" description="Disordered" evidence="1">
    <location>
        <begin position="416"/>
        <end position="435"/>
    </location>
</feature>
<comment type="caution">
    <text evidence="2">The sequence shown here is derived from an EMBL/GenBank/DDBJ whole genome shotgun (WGS) entry which is preliminary data.</text>
</comment>
<organism evidence="2 3">
    <name type="scientific">Paramecium sonneborni</name>
    <dbReference type="NCBI Taxonomy" id="65129"/>
    <lineage>
        <taxon>Eukaryota</taxon>
        <taxon>Sar</taxon>
        <taxon>Alveolata</taxon>
        <taxon>Ciliophora</taxon>
        <taxon>Intramacronucleata</taxon>
        <taxon>Oligohymenophorea</taxon>
        <taxon>Peniculida</taxon>
        <taxon>Parameciidae</taxon>
        <taxon>Paramecium</taxon>
    </lineage>
</organism>
<gene>
    <name evidence="2" type="ORF">PSON_ATCC_30995.1.T0070416</name>
</gene>
<evidence type="ECO:0000313" key="3">
    <source>
        <dbReference type="Proteomes" id="UP000692954"/>
    </source>
</evidence>
<accession>A0A8S1KG17</accession>
<protein>
    <submittedName>
        <fullName evidence="2">Uncharacterized protein</fullName>
    </submittedName>
</protein>
<feature type="compositionally biased region" description="Low complexity" evidence="1">
    <location>
        <begin position="426"/>
        <end position="435"/>
    </location>
</feature>
<dbReference type="AlphaFoldDB" id="A0A8S1KG17"/>
<dbReference type="EMBL" id="CAJJDN010000007">
    <property type="protein sequence ID" value="CAD8053577.1"/>
    <property type="molecule type" value="Genomic_DNA"/>
</dbReference>
<evidence type="ECO:0000313" key="2">
    <source>
        <dbReference type="EMBL" id="CAD8053577.1"/>
    </source>
</evidence>
<dbReference type="OrthoDB" id="288849at2759"/>
<reference evidence="2" key="1">
    <citation type="submission" date="2021-01" db="EMBL/GenBank/DDBJ databases">
        <authorList>
            <consortium name="Genoscope - CEA"/>
            <person name="William W."/>
        </authorList>
    </citation>
    <scope>NUCLEOTIDE SEQUENCE</scope>
</reference>
<name>A0A8S1KG17_9CILI</name>